<gene>
    <name evidence="4" type="ORF">MU1_12960</name>
</gene>
<dbReference type="SUPFAM" id="SSF53850">
    <property type="entry name" value="Periplasmic binding protein-like II"/>
    <property type="match status" value="1"/>
</dbReference>
<dbReference type="Pfam" id="PF12010">
    <property type="entry name" value="DUF3502"/>
    <property type="match status" value="1"/>
</dbReference>
<evidence type="ECO:0000259" key="3">
    <source>
        <dbReference type="PROSITE" id="PS50008"/>
    </source>
</evidence>
<proteinExistence type="predicted"/>
<dbReference type="PROSITE" id="PS50008">
    <property type="entry name" value="PIPLC_Y_DOMAIN"/>
    <property type="match status" value="1"/>
</dbReference>
<dbReference type="RefSeq" id="WP_284237668.1">
    <property type="nucleotide sequence ID" value="NZ_BSSQ01000005.1"/>
</dbReference>
<keyword evidence="5" id="KW-1185">Reference proteome</keyword>
<evidence type="ECO:0000256" key="1">
    <source>
        <dbReference type="SAM" id="MobiDB-lite"/>
    </source>
</evidence>
<keyword evidence="2" id="KW-0732">Signal</keyword>
<reference evidence="4 5" key="1">
    <citation type="submission" date="2023-03" db="EMBL/GenBank/DDBJ databases">
        <title>Draft genome sequence of the bacteria which degrade cell wall of Tricholomamatutake.</title>
        <authorList>
            <person name="Konishi Y."/>
            <person name="Fukuta Y."/>
            <person name="Shirasaka N."/>
        </authorList>
    </citation>
    <scope>NUCLEOTIDE SEQUENCE [LARGE SCALE GENOMIC DNA]</scope>
    <source>
        <strain evidence="5">mu1</strain>
    </source>
</reference>
<dbReference type="Proteomes" id="UP001157114">
    <property type="component" value="Unassembled WGS sequence"/>
</dbReference>
<dbReference type="InterPro" id="IPR022627">
    <property type="entry name" value="DUF3502"/>
</dbReference>
<feature type="signal peptide" evidence="2">
    <location>
        <begin position="1"/>
        <end position="23"/>
    </location>
</feature>
<accession>A0ABQ6GCZ9</accession>
<feature type="region of interest" description="Disordered" evidence="1">
    <location>
        <begin position="29"/>
        <end position="69"/>
    </location>
</feature>
<dbReference type="InterPro" id="IPR006059">
    <property type="entry name" value="SBP"/>
</dbReference>
<dbReference type="Pfam" id="PF01547">
    <property type="entry name" value="SBP_bac_1"/>
    <property type="match status" value="1"/>
</dbReference>
<evidence type="ECO:0000313" key="4">
    <source>
        <dbReference type="EMBL" id="GLX66952.1"/>
    </source>
</evidence>
<name>A0ABQ6GCZ9_9BACL</name>
<dbReference type="InterPro" id="IPR001711">
    <property type="entry name" value="PLipase_C_Pinositol-sp_Y"/>
</dbReference>
<dbReference type="EMBL" id="BSSQ01000005">
    <property type="protein sequence ID" value="GLX66952.1"/>
    <property type="molecule type" value="Genomic_DNA"/>
</dbReference>
<feature type="compositionally biased region" description="Low complexity" evidence="1">
    <location>
        <begin position="29"/>
        <end position="61"/>
    </location>
</feature>
<protein>
    <submittedName>
        <fullName evidence="4">ABC transporter substrate-binding protein</fullName>
    </submittedName>
</protein>
<sequence>MNRKKIVASAMTLSMATAMLLSACGNTNNNNSNANSKPSSNASETAGATNNGGATDNTGGAVDPSKLPPREISIYFEGPKAQTDTALVEAELNKITKAKINATVKINHLSWGDFPQKMNLMMASGEPFDLMFTAGFDNFTGNVSKGAFVQLDDPNNNLLEKYGQDILKSINPVLLNGGKVDNKLYAIPTQKEMASQYGMLLQKEIVDQYGIDLSSIKKLEDLEPYLLNVKKDHSDMIPIVASSNWLAILPYELVGSQESPGRLPKDGSTKVVNIFEQQDTKDLFKLMEKWYKLGLFQKDPATNTELSAQLKTGLLFATEAQLKPGAAEESSINLTKPVVQVPLTPTYTQIGDLNNSMLAISKTSKDPERAMMFLNLLHSDPDVVNLLDFGVEGKHYVKVDGKTTVIKHLDGVETSEIGYAPGNAWQVGNQFLSYTFETENEHKWENFKTFNESSTPSVLAGFSYNNEPVKNEEAAIAAIWKKYIDALSAGIGNTDDYLNKMNNEMKKAGMDKILQEKQRQIDAFLASKK</sequence>
<comment type="caution">
    <text evidence="4">The sequence shown here is derived from an EMBL/GenBank/DDBJ whole genome shotgun (WGS) entry which is preliminary data.</text>
</comment>
<feature type="domain" description="PI-PLC Y-box" evidence="3">
    <location>
        <begin position="411"/>
        <end position="462"/>
    </location>
</feature>
<organism evidence="4 5">
    <name type="scientific">Paenibacillus glycanilyticus</name>
    <dbReference type="NCBI Taxonomy" id="126569"/>
    <lineage>
        <taxon>Bacteria</taxon>
        <taxon>Bacillati</taxon>
        <taxon>Bacillota</taxon>
        <taxon>Bacilli</taxon>
        <taxon>Bacillales</taxon>
        <taxon>Paenibacillaceae</taxon>
        <taxon>Paenibacillus</taxon>
    </lineage>
</organism>
<evidence type="ECO:0000313" key="5">
    <source>
        <dbReference type="Proteomes" id="UP001157114"/>
    </source>
</evidence>
<dbReference type="Gene3D" id="3.40.190.10">
    <property type="entry name" value="Periplasmic binding protein-like II"/>
    <property type="match status" value="2"/>
</dbReference>
<dbReference type="PROSITE" id="PS51257">
    <property type="entry name" value="PROKAR_LIPOPROTEIN"/>
    <property type="match status" value="1"/>
</dbReference>
<feature type="chain" id="PRO_5046815149" evidence="2">
    <location>
        <begin position="24"/>
        <end position="529"/>
    </location>
</feature>
<evidence type="ECO:0000256" key="2">
    <source>
        <dbReference type="SAM" id="SignalP"/>
    </source>
</evidence>